<proteinExistence type="predicted"/>
<gene>
    <name evidence="1" type="ORF">QFC19_000093</name>
</gene>
<reference evidence="1" key="1">
    <citation type="submission" date="2023-04" db="EMBL/GenBank/DDBJ databases">
        <title>Draft Genome sequencing of Naganishia species isolated from polar environments using Oxford Nanopore Technology.</title>
        <authorList>
            <person name="Leo P."/>
            <person name="Venkateswaran K."/>
        </authorList>
    </citation>
    <scope>NUCLEOTIDE SEQUENCE</scope>
    <source>
        <strain evidence="1">MNA-CCFEE 5261</strain>
    </source>
</reference>
<dbReference type="EMBL" id="JASBWR010000001">
    <property type="protein sequence ID" value="KAJ9113899.1"/>
    <property type="molecule type" value="Genomic_DNA"/>
</dbReference>
<name>A0ACC2WRS7_9TREE</name>
<protein>
    <submittedName>
        <fullName evidence="1">Uncharacterized protein</fullName>
    </submittedName>
</protein>
<evidence type="ECO:0000313" key="1">
    <source>
        <dbReference type="EMBL" id="KAJ9113899.1"/>
    </source>
</evidence>
<evidence type="ECO:0000313" key="2">
    <source>
        <dbReference type="Proteomes" id="UP001241377"/>
    </source>
</evidence>
<dbReference type="Proteomes" id="UP001241377">
    <property type="component" value="Unassembled WGS sequence"/>
</dbReference>
<comment type="caution">
    <text evidence="1">The sequence shown here is derived from an EMBL/GenBank/DDBJ whole genome shotgun (WGS) entry which is preliminary data.</text>
</comment>
<sequence>MSSATTPQLRKRPAEPATGRGASVEEEKEKLLRQYNNDDGHFSLVRNFRLADLITVSNAVCGTLSIFCCIHYSALTSNLPTAPSAEAIRTLYLAHLFPILGFGFDALDGRVARMTGGGSLLGQELDSLADLISFGVAPATLAYTLGLRLPLDILSLLFFASCGLARLARFNATVALMPKGGSGSVKYFTGIPIPSSLGLTAFMASCVKMGKFVGAQGWVTSSVAKGLGKLAGATSSSVVDWAAVRKQGDLPGGTVLLFGEHGGMGEVHLLSFVFLAWGAAMVSKTLKVRTYHALRQDVYTDHWM</sequence>
<accession>A0ACC2WRS7</accession>
<keyword evidence="2" id="KW-1185">Reference proteome</keyword>
<organism evidence="1 2">
    <name type="scientific">Naganishia cerealis</name>
    <dbReference type="NCBI Taxonomy" id="610337"/>
    <lineage>
        <taxon>Eukaryota</taxon>
        <taxon>Fungi</taxon>
        <taxon>Dikarya</taxon>
        <taxon>Basidiomycota</taxon>
        <taxon>Agaricomycotina</taxon>
        <taxon>Tremellomycetes</taxon>
        <taxon>Filobasidiales</taxon>
        <taxon>Filobasidiaceae</taxon>
        <taxon>Naganishia</taxon>
    </lineage>
</organism>